<sequence length="247" mass="28242">MPALLAMILFFALSLQTVSAKDLIIGTSFSIPPYVIQESNNGIQIDIIREAFALVGHNVSIFFASNKRSLDYLLNRKIDGMNNMPPNFEGTYYSDAITNFTNVAIALKHRNITVNKIEDLSPYRIVAFQNASKYLGPVFARFAQDENSNYLEVVSQQSQTFLLFSRRTDFIVMEKLIFQYYRAHGSQLLGQKATREQVTFYPLFEPSPRRIGFHDPQLRDQFNAGFRTLEASGRIKTIIETYLKPTE</sequence>
<dbReference type="PANTHER" id="PTHR35936:SF25">
    <property type="entry name" value="ABC TRANSPORTER SUBSTRATE-BINDING PROTEIN"/>
    <property type="match status" value="1"/>
</dbReference>
<dbReference type="Pfam" id="PF00497">
    <property type="entry name" value="SBP_bac_3"/>
    <property type="match status" value="1"/>
</dbReference>
<evidence type="ECO:0000256" key="3">
    <source>
        <dbReference type="SAM" id="SignalP"/>
    </source>
</evidence>
<evidence type="ECO:0000256" key="1">
    <source>
        <dbReference type="ARBA" id="ARBA00010333"/>
    </source>
</evidence>
<dbReference type="Proteomes" id="UP000196027">
    <property type="component" value="Chromosome"/>
</dbReference>
<evidence type="ECO:0000256" key="2">
    <source>
        <dbReference type="ARBA" id="ARBA00022729"/>
    </source>
</evidence>
<accession>A0A1Y0ID84</accession>
<protein>
    <submittedName>
        <fullName evidence="5">Extracellular solute-binding protein, family 3</fullName>
    </submittedName>
</protein>
<dbReference type="OrthoDB" id="245568at2"/>
<comment type="similarity">
    <text evidence="1">Belongs to the bacterial solute-binding protein 3 family.</text>
</comment>
<keyword evidence="6" id="KW-1185">Reference proteome</keyword>
<dbReference type="PANTHER" id="PTHR35936">
    <property type="entry name" value="MEMBRANE-BOUND LYTIC MUREIN TRANSGLYCOSYLASE F"/>
    <property type="match status" value="1"/>
</dbReference>
<dbReference type="RefSeq" id="WP_087462332.1">
    <property type="nucleotide sequence ID" value="NZ_CP021425.1"/>
</dbReference>
<dbReference type="AlphaFoldDB" id="A0A1Y0ID84"/>
<keyword evidence="2 3" id="KW-0732">Signal</keyword>
<dbReference type="InterPro" id="IPR001638">
    <property type="entry name" value="Solute-binding_3/MltF_N"/>
</dbReference>
<name>A0A1Y0ID84_9GAMM</name>
<feature type="signal peptide" evidence="3">
    <location>
        <begin position="1"/>
        <end position="20"/>
    </location>
</feature>
<feature type="chain" id="PRO_5010990041" evidence="3">
    <location>
        <begin position="21"/>
        <end position="247"/>
    </location>
</feature>
<organism evidence="5 6">
    <name type="scientific">Oleiphilus messinensis</name>
    <dbReference type="NCBI Taxonomy" id="141451"/>
    <lineage>
        <taxon>Bacteria</taxon>
        <taxon>Pseudomonadati</taxon>
        <taxon>Pseudomonadota</taxon>
        <taxon>Gammaproteobacteria</taxon>
        <taxon>Oceanospirillales</taxon>
        <taxon>Oleiphilaceae</taxon>
        <taxon>Oleiphilus</taxon>
    </lineage>
</organism>
<evidence type="ECO:0000313" key="5">
    <source>
        <dbReference type="EMBL" id="ARU57435.1"/>
    </source>
</evidence>
<gene>
    <name evidence="5" type="ORF">OLMES_3397</name>
</gene>
<evidence type="ECO:0000313" key="6">
    <source>
        <dbReference type="Proteomes" id="UP000196027"/>
    </source>
</evidence>
<reference evidence="5 6" key="1">
    <citation type="submission" date="2017-05" db="EMBL/GenBank/DDBJ databases">
        <title>Genomic insights into alkan degradation activity of Oleiphilus messinensis.</title>
        <authorList>
            <person name="Kozyavkin S.A."/>
            <person name="Slesarev A.I."/>
            <person name="Golyshin P.N."/>
            <person name="Korzhenkov A."/>
            <person name="Golyshina O.N."/>
            <person name="Toshchakov S.V."/>
        </authorList>
    </citation>
    <scope>NUCLEOTIDE SEQUENCE [LARGE SCALE GENOMIC DNA]</scope>
    <source>
        <strain evidence="5 6">ME102</strain>
    </source>
</reference>
<dbReference type="EMBL" id="CP021425">
    <property type="protein sequence ID" value="ARU57435.1"/>
    <property type="molecule type" value="Genomic_DNA"/>
</dbReference>
<dbReference type="KEGG" id="ome:OLMES_3397"/>
<dbReference type="Gene3D" id="3.40.190.10">
    <property type="entry name" value="Periplasmic binding protein-like II"/>
    <property type="match status" value="2"/>
</dbReference>
<evidence type="ECO:0000259" key="4">
    <source>
        <dbReference type="Pfam" id="PF00497"/>
    </source>
</evidence>
<feature type="domain" description="Solute-binding protein family 3/N-terminal" evidence="4">
    <location>
        <begin position="23"/>
        <end position="244"/>
    </location>
</feature>
<proteinExistence type="inferred from homology"/>
<dbReference type="SUPFAM" id="SSF53850">
    <property type="entry name" value="Periplasmic binding protein-like II"/>
    <property type="match status" value="1"/>
</dbReference>